<dbReference type="SUPFAM" id="SSF53067">
    <property type="entry name" value="Actin-like ATPase domain"/>
    <property type="match status" value="1"/>
</dbReference>
<accession>A0ABP5MES3</accession>
<dbReference type="Proteomes" id="UP001500974">
    <property type="component" value="Unassembled WGS sequence"/>
</dbReference>
<dbReference type="Gene3D" id="3.30.420.40">
    <property type="match status" value="2"/>
</dbReference>
<evidence type="ECO:0000256" key="1">
    <source>
        <dbReference type="ARBA" id="ARBA00006479"/>
    </source>
</evidence>
<dbReference type="PANTHER" id="PTHR18964:SF169">
    <property type="entry name" value="N-ACETYLMANNOSAMINE KINASE"/>
    <property type="match status" value="1"/>
</dbReference>
<sequence length="322" mass="31580">MRYVIGIDLGGTKTAAGLVSEDGRVLCASRIPTAARDGAEAILDATATLVLRLMRRAEAAGIVADAIGIGSAGVIDGERGIVVSATDAISGWAGTRLTDGLQARTGLACTAINDVHAHALGESWAGAAAGSSSVLLVAVGTGVGGSFVVDGVPQQGARFAAGHVGHFASPYAYEDASASAVALPCSCGGAGHVEAIASGPAILHSYNRVVPPDNAASDTQAVFARAAAGDQAALLVVSRAAAACGQAIGGLANILDPEVVVVSGGVAGAGPLWWDAMTRAASAELLPALADLRIVPANPASDAAVLGAARLALTLDPVKVAS</sequence>
<dbReference type="Pfam" id="PF00480">
    <property type="entry name" value="ROK"/>
    <property type="match status" value="1"/>
</dbReference>
<evidence type="ECO:0000313" key="2">
    <source>
        <dbReference type="EMBL" id="GAA2173078.1"/>
    </source>
</evidence>
<evidence type="ECO:0000313" key="3">
    <source>
        <dbReference type="Proteomes" id="UP001500974"/>
    </source>
</evidence>
<dbReference type="EMBL" id="BAAAON010000001">
    <property type="protein sequence ID" value="GAA2173078.1"/>
    <property type="molecule type" value="Genomic_DNA"/>
</dbReference>
<keyword evidence="3" id="KW-1185">Reference proteome</keyword>
<gene>
    <name evidence="2" type="ORF">GCM10009784_06030</name>
</gene>
<organism evidence="2 3">
    <name type="scientific">Arthrobacter parietis</name>
    <dbReference type="NCBI Taxonomy" id="271434"/>
    <lineage>
        <taxon>Bacteria</taxon>
        <taxon>Bacillati</taxon>
        <taxon>Actinomycetota</taxon>
        <taxon>Actinomycetes</taxon>
        <taxon>Micrococcales</taxon>
        <taxon>Micrococcaceae</taxon>
        <taxon>Arthrobacter</taxon>
    </lineage>
</organism>
<dbReference type="PANTHER" id="PTHR18964">
    <property type="entry name" value="ROK (REPRESSOR, ORF, KINASE) FAMILY"/>
    <property type="match status" value="1"/>
</dbReference>
<dbReference type="RefSeq" id="WP_346027404.1">
    <property type="nucleotide sequence ID" value="NZ_BAAAON010000001.1"/>
</dbReference>
<comment type="similarity">
    <text evidence="1">Belongs to the ROK (NagC/XylR) family.</text>
</comment>
<name>A0ABP5MES3_9MICC</name>
<reference evidence="3" key="1">
    <citation type="journal article" date="2019" name="Int. J. Syst. Evol. Microbiol.">
        <title>The Global Catalogue of Microorganisms (GCM) 10K type strain sequencing project: providing services to taxonomists for standard genome sequencing and annotation.</title>
        <authorList>
            <consortium name="The Broad Institute Genomics Platform"/>
            <consortium name="The Broad Institute Genome Sequencing Center for Infectious Disease"/>
            <person name="Wu L."/>
            <person name="Ma J."/>
        </authorList>
    </citation>
    <scope>NUCLEOTIDE SEQUENCE [LARGE SCALE GENOMIC DNA]</scope>
    <source>
        <strain evidence="3">JCM 14917</strain>
    </source>
</reference>
<dbReference type="InterPro" id="IPR043129">
    <property type="entry name" value="ATPase_NBD"/>
</dbReference>
<comment type="caution">
    <text evidence="2">The sequence shown here is derived from an EMBL/GenBank/DDBJ whole genome shotgun (WGS) entry which is preliminary data.</text>
</comment>
<protein>
    <submittedName>
        <fullName evidence="2">ROK family protein</fullName>
    </submittedName>
</protein>
<dbReference type="InterPro" id="IPR000600">
    <property type="entry name" value="ROK"/>
</dbReference>
<proteinExistence type="inferred from homology"/>